<dbReference type="Proteomes" id="UP000076586">
    <property type="component" value="Unassembled WGS sequence"/>
</dbReference>
<evidence type="ECO:0000259" key="1">
    <source>
        <dbReference type="Pfam" id="PF13472"/>
    </source>
</evidence>
<organism evidence="2 3">
    <name type="scientific">Paludibacter jiangxiensis</name>
    <dbReference type="NCBI Taxonomy" id="681398"/>
    <lineage>
        <taxon>Bacteria</taxon>
        <taxon>Pseudomonadati</taxon>
        <taxon>Bacteroidota</taxon>
        <taxon>Bacteroidia</taxon>
        <taxon>Bacteroidales</taxon>
        <taxon>Paludibacteraceae</taxon>
        <taxon>Paludibacter</taxon>
    </lineage>
</organism>
<dbReference type="PANTHER" id="PTHR43784:SF2">
    <property type="entry name" value="GDSL-LIKE LIPASE_ACYLHYDROLASE, PUTATIVE (AFU_ORTHOLOGUE AFUA_2G00820)-RELATED"/>
    <property type="match status" value="1"/>
</dbReference>
<dbReference type="SUPFAM" id="SSF52266">
    <property type="entry name" value="SGNH hydrolase"/>
    <property type="match status" value="1"/>
</dbReference>
<dbReference type="InterPro" id="IPR013830">
    <property type="entry name" value="SGNH_hydro"/>
</dbReference>
<reference evidence="3" key="2">
    <citation type="journal article" date="2017" name="Genome Announc.">
        <title>Draft genome sequence of Paludibacter jiangxiensis NM7(T), a propionate-producing fermentative bacterium.</title>
        <authorList>
            <person name="Qiu Y.-L."/>
            <person name="Tourlousse D.M."/>
            <person name="Matsuura N."/>
            <person name="Ohashi A."/>
            <person name="Sekiguchi Y."/>
        </authorList>
    </citation>
    <scope>NUCLEOTIDE SEQUENCE [LARGE SCALE GENOMIC DNA]</scope>
    <source>
        <strain evidence="3">NM7</strain>
    </source>
</reference>
<dbReference type="EMBL" id="BDCR01000002">
    <property type="protein sequence ID" value="GAT62571.1"/>
    <property type="molecule type" value="Genomic_DNA"/>
</dbReference>
<comment type="caution">
    <text evidence="2">The sequence shown here is derived from an EMBL/GenBank/DDBJ whole genome shotgun (WGS) entry which is preliminary data.</text>
</comment>
<feature type="domain" description="SGNH hydrolase-type esterase" evidence="1">
    <location>
        <begin position="232"/>
        <end position="420"/>
    </location>
</feature>
<keyword evidence="3" id="KW-1185">Reference proteome</keyword>
<dbReference type="InterPro" id="IPR036514">
    <property type="entry name" value="SGNH_hydro_sf"/>
</dbReference>
<dbReference type="GO" id="GO:0016788">
    <property type="term" value="F:hydrolase activity, acting on ester bonds"/>
    <property type="evidence" value="ECO:0007669"/>
    <property type="project" value="UniProtKB-ARBA"/>
</dbReference>
<name>A0A170ZDY0_9BACT</name>
<reference evidence="3" key="1">
    <citation type="submission" date="2016-04" db="EMBL/GenBank/DDBJ databases">
        <title>Draft genome sequence of Paludibacter jiangxiensis strain NM7.</title>
        <authorList>
            <person name="Qiu Y."/>
            <person name="Matsuura N."/>
            <person name="Ohashi A."/>
            <person name="Tourlousse M.D."/>
            <person name="Sekiguchi Y."/>
        </authorList>
    </citation>
    <scope>NUCLEOTIDE SEQUENCE [LARGE SCALE GENOMIC DNA]</scope>
    <source>
        <strain evidence="3">NM7</strain>
    </source>
</reference>
<dbReference type="InterPro" id="IPR053140">
    <property type="entry name" value="GDSL_Rv0518-like"/>
</dbReference>
<protein>
    <submittedName>
        <fullName evidence="2">Lysophospholipase L1</fullName>
    </submittedName>
</protein>
<accession>A0A170ZDY0</accession>
<dbReference type="Pfam" id="PF13472">
    <property type="entry name" value="Lipase_GDSL_2"/>
    <property type="match status" value="1"/>
</dbReference>
<dbReference type="CDD" id="cd01830">
    <property type="entry name" value="XynE_like"/>
    <property type="match status" value="1"/>
</dbReference>
<evidence type="ECO:0000313" key="3">
    <source>
        <dbReference type="Proteomes" id="UP000076586"/>
    </source>
</evidence>
<dbReference type="OrthoDB" id="9794725at2"/>
<proteinExistence type="predicted"/>
<evidence type="ECO:0000313" key="2">
    <source>
        <dbReference type="EMBL" id="GAT62571.1"/>
    </source>
</evidence>
<sequence length="432" mass="46669">MKKKSFITVGGKSSGRNGLAHSALHTLTLVLLSALLFSFTSPEVSKVKAPKISKKEQVWVGTWSTAPYFVDANNMAPAPGLTNNSFRQIVRVSVGGDVLRFRFTNLFCKNAVVLKSVGIAVSKGSSDIDAKTNKTLKFAGKQEVTMSPETEIVSDPISFHVDPGMKVAITICFGEAGPNVGGHAASRTTSFLLAGNKSVLADFTPATPTDHWFVIRGIDVEASNSTSAIAILGNSIVDGRGSGTSKFNRWTDVLSERLLHNPATKNRAVLNLGIGGNCVVRGGQGQPAVARFDRDILGQNNVKWLIISEGINDIGGIRTSEQASQVANDLIEAYKQMIEKAHAKGMKVYGATILPFAKSFYDKDFRQVARDMVNTWIRNSGSFDAVIDFEKVMSDPNEPKALSPDLHSGDFLHPNEAGYAKMGEFIDLKLFE</sequence>
<dbReference type="STRING" id="681398.PJIAN_2130"/>
<dbReference type="RefSeq" id="WP_068702989.1">
    <property type="nucleotide sequence ID" value="NZ_BDCR01000002.1"/>
</dbReference>
<dbReference type="Gene3D" id="3.40.50.1110">
    <property type="entry name" value="SGNH hydrolase"/>
    <property type="match status" value="1"/>
</dbReference>
<gene>
    <name evidence="2" type="ORF">PJIAN_2130</name>
</gene>
<dbReference type="AlphaFoldDB" id="A0A170ZDY0"/>
<dbReference type="PANTHER" id="PTHR43784">
    <property type="entry name" value="GDSL-LIKE LIPASE/ACYLHYDROLASE, PUTATIVE (AFU_ORTHOLOGUE AFUA_2G00820)-RELATED"/>
    <property type="match status" value="1"/>
</dbReference>